<proteinExistence type="predicted"/>
<sequence>MDYTFIRQDPEDCSFQAVPVLFRILSGKSSPLPRTFLNHIMLFAVHGTTSECHALRRSLRLEIVPSDWTGAPSTRFLGEEVSFIIISLQWFSVSLKYKYQSILTSRIPNDE</sequence>
<dbReference type="Proteomes" id="UP000499080">
    <property type="component" value="Unassembled WGS sequence"/>
</dbReference>
<name>A0A4Y2JQA4_ARAVE</name>
<gene>
    <name evidence="1" type="ORF">AVEN_58231_1</name>
</gene>
<keyword evidence="2" id="KW-1185">Reference proteome</keyword>
<dbReference type="EMBL" id="BGPR01003771">
    <property type="protein sequence ID" value="GBM92210.1"/>
    <property type="molecule type" value="Genomic_DNA"/>
</dbReference>
<accession>A0A4Y2JQA4</accession>
<reference evidence="1 2" key="1">
    <citation type="journal article" date="2019" name="Sci. Rep.">
        <title>Orb-weaving spider Araneus ventricosus genome elucidates the spidroin gene catalogue.</title>
        <authorList>
            <person name="Kono N."/>
            <person name="Nakamura H."/>
            <person name="Ohtoshi R."/>
            <person name="Moran D.A.P."/>
            <person name="Shinohara A."/>
            <person name="Yoshida Y."/>
            <person name="Fujiwara M."/>
            <person name="Mori M."/>
            <person name="Tomita M."/>
            <person name="Arakawa K."/>
        </authorList>
    </citation>
    <scope>NUCLEOTIDE SEQUENCE [LARGE SCALE GENOMIC DNA]</scope>
</reference>
<comment type="caution">
    <text evidence="1">The sequence shown here is derived from an EMBL/GenBank/DDBJ whole genome shotgun (WGS) entry which is preliminary data.</text>
</comment>
<evidence type="ECO:0000313" key="1">
    <source>
        <dbReference type="EMBL" id="GBM92210.1"/>
    </source>
</evidence>
<protein>
    <submittedName>
        <fullName evidence="1">Uncharacterized protein</fullName>
    </submittedName>
</protein>
<organism evidence="1 2">
    <name type="scientific">Araneus ventricosus</name>
    <name type="common">Orbweaver spider</name>
    <name type="synonym">Epeira ventricosa</name>
    <dbReference type="NCBI Taxonomy" id="182803"/>
    <lineage>
        <taxon>Eukaryota</taxon>
        <taxon>Metazoa</taxon>
        <taxon>Ecdysozoa</taxon>
        <taxon>Arthropoda</taxon>
        <taxon>Chelicerata</taxon>
        <taxon>Arachnida</taxon>
        <taxon>Araneae</taxon>
        <taxon>Araneomorphae</taxon>
        <taxon>Entelegynae</taxon>
        <taxon>Araneoidea</taxon>
        <taxon>Araneidae</taxon>
        <taxon>Araneus</taxon>
    </lineage>
</organism>
<evidence type="ECO:0000313" key="2">
    <source>
        <dbReference type="Proteomes" id="UP000499080"/>
    </source>
</evidence>
<dbReference type="AlphaFoldDB" id="A0A4Y2JQA4"/>